<dbReference type="Proteomes" id="UP000053947">
    <property type="component" value="Unassembled WGS sequence"/>
</dbReference>
<dbReference type="STRING" id="1217799.DEALK_07110"/>
<dbReference type="AlphaFoldDB" id="A0A0W0GH31"/>
<dbReference type="PANTHER" id="PTHR30399:SF1">
    <property type="entry name" value="UTP PYROPHOSPHATASE"/>
    <property type="match status" value="1"/>
</dbReference>
<keyword evidence="2" id="KW-0378">Hydrolase</keyword>
<dbReference type="RefSeq" id="WP_058438755.1">
    <property type="nucleotide sequence ID" value="NZ_KQ758903.1"/>
</dbReference>
<feature type="domain" description="YgjP-like metallopeptidase" evidence="1">
    <location>
        <begin position="2"/>
        <end position="200"/>
    </location>
</feature>
<sequence>MAVEIKADGAVVVRAPRRILSALIADFVKRHADWIALKQAEIAKRPRAEPKSCVEGEEFLFLGQTCRLHFVDAGISKIDFDGRIQLPRTKESQARELIEDWYRVQAWKVITKNIERRVSEMGCRPSGLRITGARQRWGSCGIRGALNFNWRLVMAPPDIIDYIVVHEMAHLKFRGHGRDFWHFLGQFVPRYKEMRQWLRDNSARMAI</sequence>
<keyword evidence="3" id="KW-1185">Reference proteome</keyword>
<name>A0A0W0GH31_9CHLR</name>
<dbReference type="InterPro" id="IPR002725">
    <property type="entry name" value="YgjP-like_metallopeptidase"/>
</dbReference>
<accession>A0A0W0GH31</accession>
<proteinExistence type="predicted"/>
<dbReference type="EMBL" id="LFDV01000002">
    <property type="protein sequence ID" value="KTB47866.1"/>
    <property type="molecule type" value="Genomic_DNA"/>
</dbReference>
<dbReference type="PANTHER" id="PTHR30399">
    <property type="entry name" value="UNCHARACTERIZED PROTEIN YGJP"/>
    <property type="match status" value="1"/>
</dbReference>
<dbReference type="GO" id="GO:0016787">
    <property type="term" value="F:hydrolase activity"/>
    <property type="evidence" value="ECO:0007669"/>
    <property type="project" value="UniProtKB-KW"/>
</dbReference>
<dbReference type="Gene3D" id="3.30.2010.10">
    <property type="entry name" value="Metalloproteases ('zincins'), catalytic domain"/>
    <property type="match status" value="1"/>
</dbReference>
<evidence type="ECO:0000259" key="1">
    <source>
        <dbReference type="Pfam" id="PF01863"/>
    </source>
</evidence>
<dbReference type="InterPro" id="IPR053136">
    <property type="entry name" value="UTP_pyrophosphatase-like"/>
</dbReference>
<reference evidence="2 3" key="1">
    <citation type="submission" date="2015-06" db="EMBL/GenBank/DDBJ databases">
        <title>Genome sequence of the organohalide-respiring Dehalogenimonas alkenigignens type strain (IP3-3T).</title>
        <authorList>
            <person name="Key T.A."/>
            <person name="Richmond D.P."/>
            <person name="Bowman K.S."/>
            <person name="Cho Y.-J."/>
            <person name="Chun J."/>
            <person name="da Costa M.S."/>
            <person name="Rainey F.A."/>
            <person name="Moe W.M."/>
        </authorList>
    </citation>
    <scope>NUCLEOTIDE SEQUENCE [LARGE SCALE GENOMIC DNA]</scope>
    <source>
        <strain evidence="2 3">IP3-3</strain>
    </source>
</reference>
<organism evidence="2 3">
    <name type="scientific">Dehalogenimonas alkenigignens</name>
    <dbReference type="NCBI Taxonomy" id="1217799"/>
    <lineage>
        <taxon>Bacteria</taxon>
        <taxon>Bacillati</taxon>
        <taxon>Chloroflexota</taxon>
        <taxon>Dehalococcoidia</taxon>
        <taxon>Dehalococcoidales</taxon>
        <taxon>Dehalococcoidaceae</taxon>
        <taxon>Dehalogenimonas</taxon>
    </lineage>
</organism>
<dbReference type="CDD" id="cd07344">
    <property type="entry name" value="M48_yhfN_like"/>
    <property type="match status" value="1"/>
</dbReference>
<evidence type="ECO:0000313" key="3">
    <source>
        <dbReference type="Proteomes" id="UP000053947"/>
    </source>
</evidence>
<comment type="caution">
    <text evidence="2">The sequence shown here is derived from an EMBL/GenBank/DDBJ whole genome shotgun (WGS) entry which is preliminary data.</text>
</comment>
<evidence type="ECO:0000313" key="2">
    <source>
        <dbReference type="EMBL" id="KTB47866.1"/>
    </source>
</evidence>
<gene>
    <name evidence="2" type="ORF">DEALK_07110</name>
</gene>
<protein>
    <submittedName>
        <fullName evidence="2">Putative metal-dependent hydrolase</fullName>
    </submittedName>
</protein>
<dbReference type="Pfam" id="PF01863">
    <property type="entry name" value="YgjP-like"/>
    <property type="match status" value="1"/>
</dbReference>